<name>A0A0V0UFK6_9BILA</name>
<dbReference type="Proteomes" id="UP000055048">
    <property type="component" value="Unassembled WGS sequence"/>
</dbReference>
<dbReference type="OrthoDB" id="5912445at2759"/>
<dbReference type="EMBL" id="JYDJ01000008">
    <property type="protein sequence ID" value="KRX50204.1"/>
    <property type="molecule type" value="Genomic_DNA"/>
</dbReference>
<evidence type="ECO:0000313" key="1">
    <source>
        <dbReference type="EMBL" id="KRX50204.1"/>
    </source>
</evidence>
<evidence type="ECO:0000313" key="2">
    <source>
        <dbReference type="Proteomes" id="UP000055048"/>
    </source>
</evidence>
<comment type="caution">
    <text evidence="1">The sequence shown here is derived from an EMBL/GenBank/DDBJ whole genome shotgun (WGS) entry which is preliminary data.</text>
</comment>
<gene>
    <name evidence="1" type="ORF">T05_9691</name>
</gene>
<accession>A0A0V0UFK6</accession>
<sequence length="196" mass="21749">MDSFSRPISPGNVLVTLSTVNRNSKSGQTVKIFFDLMNPRPMVICDLWSWPTAERCRPANGSRLLYKVVVPRRRDYLVTKAGASTILDNQQTSGTTANCIYLIGNKLASRPTNQAKLFSLGFEECELSSFNTDNCFIVCCLLPELSALSKHGPGWACDWQLLNSSETCVHCWRPSLDFVVVLCSILLTTLAQPNLV</sequence>
<reference evidence="1 2" key="1">
    <citation type="submission" date="2015-01" db="EMBL/GenBank/DDBJ databases">
        <title>Evolution of Trichinella species and genotypes.</title>
        <authorList>
            <person name="Korhonen P.K."/>
            <person name="Edoardo P."/>
            <person name="Giuseppe L.R."/>
            <person name="Gasser R.B."/>
        </authorList>
    </citation>
    <scope>NUCLEOTIDE SEQUENCE [LARGE SCALE GENOMIC DNA]</scope>
    <source>
        <strain evidence="1">ISS417</strain>
    </source>
</reference>
<keyword evidence="2" id="KW-1185">Reference proteome</keyword>
<protein>
    <submittedName>
        <fullName evidence="1">Uncharacterized protein</fullName>
    </submittedName>
</protein>
<dbReference type="AlphaFoldDB" id="A0A0V0UFK6"/>
<organism evidence="1 2">
    <name type="scientific">Trichinella murrelli</name>
    <dbReference type="NCBI Taxonomy" id="144512"/>
    <lineage>
        <taxon>Eukaryota</taxon>
        <taxon>Metazoa</taxon>
        <taxon>Ecdysozoa</taxon>
        <taxon>Nematoda</taxon>
        <taxon>Enoplea</taxon>
        <taxon>Dorylaimia</taxon>
        <taxon>Trichinellida</taxon>
        <taxon>Trichinellidae</taxon>
        <taxon>Trichinella</taxon>
    </lineage>
</organism>
<proteinExistence type="predicted"/>